<feature type="compositionally biased region" description="Basic and acidic residues" evidence="1">
    <location>
        <begin position="239"/>
        <end position="251"/>
    </location>
</feature>
<evidence type="ECO:0000259" key="3">
    <source>
        <dbReference type="Pfam" id="PF08239"/>
    </source>
</evidence>
<dbReference type="InterPro" id="IPR003646">
    <property type="entry name" value="SH3-like_bac-type"/>
</dbReference>
<gene>
    <name evidence="4" type="ORF">HUK84_06280</name>
</gene>
<feature type="compositionally biased region" description="Gly residues" evidence="1">
    <location>
        <begin position="226"/>
        <end position="238"/>
    </location>
</feature>
<accession>A0A7Y7IVS9</accession>
<comment type="caution">
    <text evidence="4">The sequence shown here is derived from an EMBL/GenBank/DDBJ whole genome shotgun (WGS) entry which is preliminary data.</text>
</comment>
<evidence type="ECO:0000313" key="4">
    <source>
        <dbReference type="EMBL" id="NVN10755.1"/>
    </source>
</evidence>
<dbReference type="Proteomes" id="UP000534870">
    <property type="component" value="Unassembled WGS sequence"/>
</dbReference>
<dbReference type="AlphaFoldDB" id="A0A7Y7IVS9"/>
<dbReference type="PROSITE" id="PS51257">
    <property type="entry name" value="PROKAR_LIPOPROTEIN"/>
    <property type="match status" value="1"/>
</dbReference>
<name>A0A7Y7IVS9_9PROT</name>
<feature type="signal peptide" evidence="2">
    <location>
        <begin position="1"/>
        <end position="24"/>
    </location>
</feature>
<protein>
    <submittedName>
        <fullName evidence="4">SH3 domain-containing protein</fullName>
    </submittedName>
</protein>
<proteinExistence type="predicted"/>
<feature type="compositionally biased region" description="Basic and acidic residues" evidence="1">
    <location>
        <begin position="149"/>
        <end position="194"/>
    </location>
</feature>
<feature type="domain" description="SH3b" evidence="3">
    <location>
        <begin position="32"/>
        <end position="83"/>
    </location>
</feature>
<feature type="compositionally biased region" description="Pro residues" evidence="1">
    <location>
        <begin position="211"/>
        <end position="225"/>
    </location>
</feature>
<keyword evidence="2" id="KW-0732">Signal</keyword>
<evidence type="ECO:0000256" key="1">
    <source>
        <dbReference type="SAM" id="MobiDB-lite"/>
    </source>
</evidence>
<dbReference type="EMBL" id="JABXXP010000071">
    <property type="protein sequence ID" value="NVN10755.1"/>
    <property type="molecule type" value="Genomic_DNA"/>
</dbReference>
<evidence type="ECO:0000256" key="2">
    <source>
        <dbReference type="SAM" id="SignalP"/>
    </source>
</evidence>
<evidence type="ECO:0000313" key="5">
    <source>
        <dbReference type="Proteomes" id="UP000534870"/>
    </source>
</evidence>
<organism evidence="4 5">
    <name type="scientific">Nguyenibacter vanlangensis</name>
    <dbReference type="NCBI Taxonomy" id="1216886"/>
    <lineage>
        <taxon>Bacteria</taxon>
        <taxon>Pseudomonadati</taxon>
        <taxon>Pseudomonadota</taxon>
        <taxon>Alphaproteobacteria</taxon>
        <taxon>Acetobacterales</taxon>
        <taxon>Acetobacteraceae</taxon>
        <taxon>Nguyenibacter</taxon>
    </lineage>
</organism>
<dbReference type="Pfam" id="PF08239">
    <property type="entry name" value="SH3_3"/>
    <property type="match status" value="1"/>
</dbReference>
<reference evidence="4 5" key="1">
    <citation type="submission" date="2020-06" db="EMBL/GenBank/DDBJ databases">
        <title>Description of novel acetic acid bacteria.</title>
        <authorList>
            <person name="Sombolestani A."/>
        </authorList>
    </citation>
    <scope>NUCLEOTIDE SEQUENCE [LARGE SCALE GENOMIC DNA]</scope>
    <source>
        <strain evidence="4 5">LMG 31431</strain>
    </source>
</reference>
<sequence length="251" mass="26278">MNKHMKIMAAVLAVGACMAAPAEAAPGVVVGGTDIFAGPSPDYPLVGSLPPGAPVEIYGCEPDWGWCDVAEGPYRGWAPASRLQILYNNAPGPLLTYGPMLGLPLFGFAFGSYWGAHYRGRPWYSDHDRWGHDRWGGGRPPPGPGFRGPEMRRPEMRGPEMRGPEMHGPEMRGPERGPEMHRPEMRGPEFHGPEFHGPAPHPGPQGGFHGGPPPGGGFHGGPPPGGFHGGPPGGGGHGGGEHGGGHGEHHG</sequence>
<feature type="chain" id="PRO_5031533680" evidence="2">
    <location>
        <begin position="25"/>
        <end position="251"/>
    </location>
</feature>
<feature type="region of interest" description="Disordered" evidence="1">
    <location>
        <begin position="135"/>
        <end position="251"/>
    </location>
</feature>